<dbReference type="Proteomes" id="UP000601435">
    <property type="component" value="Unassembled WGS sequence"/>
</dbReference>
<gene>
    <name evidence="1" type="ORF">SNEC2469_LOCUS35177</name>
</gene>
<dbReference type="AlphaFoldDB" id="A0A813CLL4"/>
<sequence length="337" mass="36785">MFHLAILGKADVPFGDLGDSISQGQRQGFAVNPDSLTQVQLNVVPIPPSSTLQKHGVEVVNIADFLKENGVSPGSASVADHETRMAVGKAMLSFLEQRFSREIIHLADTSRVSGGAVYGEATVRHTGSSTLRNAHHVVHVDKLWRGIARLTETSTMEEAIRATVHAHWPFSQQDFMERGYGFEDYVRIVHAQDPGVVNLWVSLTPGVLKQHPCVFLLNGENGQNAFSSNDDVSMVSTMHTHIKNFNDTISVLRSGVADSADAVWGMAPNMSFGEALLWYSDRTPHGAVWLNDEPDVDRISAEMRVLVTDRPAAGGVDSTHSTPGHETTRARENVAFL</sequence>
<organism evidence="1 2">
    <name type="scientific">Symbiodinium necroappetens</name>
    <dbReference type="NCBI Taxonomy" id="1628268"/>
    <lineage>
        <taxon>Eukaryota</taxon>
        <taxon>Sar</taxon>
        <taxon>Alveolata</taxon>
        <taxon>Dinophyceae</taxon>
        <taxon>Suessiales</taxon>
        <taxon>Symbiodiniaceae</taxon>
        <taxon>Symbiodinium</taxon>
    </lineage>
</organism>
<accession>A0A813CLL4</accession>
<protein>
    <submittedName>
        <fullName evidence="1">Uncharacterized protein</fullName>
    </submittedName>
</protein>
<reference evidence="1" key="1">
    <citation type="submission" date="2021-02" db="EMBL/GenBank/DDBJ databases">
        <authorList>
            <person name="Dougan E. K."/>
            <person name="Rhodes N."/>
            <person name="Thang M."/>
            <person name="Chan C."/>
        </authorList>
    </citation>
    <scope>NUCLEOTIDE SEQUENCE</scope>
</reference>
<keyword evidence="2" id="KW-1185">Reference proteome</keyword>
<evidence type="ECO:0000313" key="2">
    <source>
        <dbReference type="Proteomes" id="UP000601435"/>
    </source>
</evidence>
<proteinExistence type="predicted"/>
<dbReference type="OrthoDB" id="412576at2759"/>
<comment type="caution">
    <text evidence="1">The sequence shown here is derived from an EMBL/GenBank/DDBJ whole genome shotgun (WGS) entry which is preliminary data.</text>
</comment>
<dbReference type="EMBL" id="CAJNJA010100474">
    <property type="protein sequence ID" value="CAE7943804.1"/>
    <property type="molecule type" value="Genomic_DNA"/>
</dbReference>
<evidence type="ECO:0000313" key="1">
    <source>
        <dbReference type="EMBL" id="CAE7943804.1"/>
    </source>
</evidence>
<name>A0A813CLL4_9DINO</name>